<dbReference type="InterPro" id="IPR001117">
    <property type="entry name" value="Cu-oxidase_2nd"/>
</dbReference>
<sequence>MLLVETEGSYTNQIMLDSLDVHVGQSYSVLVTADQYPADYYIVATPKWVNVTKPNAIAAVGLLHYDNSTTPANGPLPNGPDPFDIDFSLDQARATT</sequence>
<dbReference type="GO" id="GO:0016491">
    <property type="term" value="F:oxidoreductase activity"/>
    <property type="evidence" value="ECO:0007669"/>
    <property type="project" value="TreeGrafter"/>
</dbReference>
<evidence type="ECO:0000313" key="3">
    <source>
        <dbReference type="EMBL" id="KAL0382708.1"/>
    </source>
</evidence>
<dbReference type="EMBL" id="JACGWM010000003">
    <property type="protein sequence ID" value="KAL0382708.1"/>
    <property type="molecule type" value="Genomic_DNA"/>
</dbReference>
<proteinExistence type="predicted"/>
<feature type="domain" description="Plastocyanin-like" evidence="2">
    <location>
        <begin position="1"/>
        <end position="68"/>
    </location>
</feature>
<name>A0AAW2RRD6_9LAMI</name>
<dbReference type="SUPFAM" id="SSF49503">
    <property type="entry name" value="Cupredoxins"/>
    <property type="match status" value="1"/>
</dbReference>
<dbReference type="InterPro" id="IPR045087">
    <property type="entry name" value="Cu-oxidase_fam"/>
</dbReference>
<dbReference type="AlphaFoldDB" id="A0AAW2RRD6"/>
<feature type="region of interest" description="Disordered" evidence="1">
    <location>
        <begin position="69"/>
        <end position="96"/>
    </location>
</feature>
<dbReference type="PANTHER" id="PTHR11709:SF409">
    <property type="entry name" value="MONOCOPPER OXIDASE-LIKE PROTEIN SKU5"/>
    <property type="match status" value="1"/>
</dbReference>
<evidence type="ECO:0000256" key="1">
    <source>
        <dbReference type="SAM" id="MobiDB-lite"/>
    </source>
</evidence>
<gene>
    <name evidence="3" type="ORF">Scaly_0558100</name>
</gene>
<reference evidence="3" key="1">
    <citation type="submission" date="2020-06" db="EMBL/GenBank/DDBJ databases">
        <authorList>
            <person name="Li T."/>
            <person name="Hu X."/>
            <person name="Zhang T."/>
            <person name="Song X."/>
            <person name="Zhang H."/>
            <person name="Dai N."/>
            <person name="Sheng W."/>
            <person name="Hou X."/>
            <person name="Wei L."/>
        </authorList>
    </citation>
    <scope>NUCLEOTIDE SEQUENCE</scope>
    <source>
        <strain evidence="3">KEN8</strain>
        <tissue evidence="3">Leaf</tissue>
    </source>
</reference>
<dbReference type="PANTHER" id="PTHR11709">
    <property type="entry name" value="MULTI-COPPER OXIDASE"/>
    <property type="match status" value="1"/>
</dbReference>
<protein>
    <submittedName>
        <fullName evidence="3">Monocopper oxidase-like protein SKU5</fullName>
    </submittedName>
</protein>
<dbReference type="InterPro" id="IPR008972">
    <property type="entry name" value="Cupredoxin"/>
</dbReference>
<dbReference type="Pfam" id="PF00394">
    <property type="entry name" value="Cu-oxidase"/>
    <property type="match status" value="1"/>
</dbReference>
<reference evidence="3" key="2">
    <citation type="journal article" date="2024" name="Plant">
        <title>Genomic evolution and insights into agronomic trait innovations of Sesamum species.</title>
        <authorList>
            <person name="Miao H."/>
            <person name="Wang L."/>
            <person name="Qu L."/>
            <person name="Liu H."/>
            <person name="Sun Y."/>
            <person name="Le M."/>
            <person name="Wang Q."/>
            <person name="Wei S."/>
            <person name="Zheng Y."/>
            <person name="Lin W."/>
            <person name="Duan Y."/>
            <person name="Cao H."/>
            <person name="Xiong S."/>
            <person name="Wang X."/>
            <person name="Wei L."/>
            <person name="Li C."/>
            <person name="Ma Q."/>
            <person name="Ju M."/>
            <person name="Zhao R."/>
            <person name="Li G."/>
            <person name="Mu C."/>
            <person name="Tian Q."/>
            <person name="Mei H."/>
            <person name="Zhang T."/>
            <person name="Gao T."/>
            <person name="Zhang H."/>
        </authorList>
    </citation>
    <scope>NUCLEOTIDE SEQUENCE</scope>
    <source>
        <strain evidence="3">KEN8</strain>
    </source>
</reference>
<comment type="caution">
    <text evidence="3">The sequence shown here is derived from an EMBL/GenBank/DDBJ whole genome shotgun (WGS) entry which is preliminary data.</text>
</comment>
<accession>A0AAW2RRD6</accession>
<organism evidence="3">
    <name type="scientific">Sesamum calycinum</name>
    <dbReference type="NCBI Taxonomy" id="2727403"/>
    <lineage>
        <taxon>Eukaryota</taxon>
        <taxon>Viridiplantae</taxon>
        <taxon>Streptophyta</taxon>
        <taxon>Embryophyta</taxon>
        <taxon>Tracheophyta</taxon>
        <taxon>Spermatophyta</taxon>
        <taxon>Magnoliopsida</taxon>
        <taxon>eudicotyledons</taxon>
        <taxon>Gunneridae</taxon>
        <taxon>Pentapetalae</taxon>
        <taxon>asterids</taxon>
        <taxon>lamiids</taxon>
        <taxon>Lamiales</taxon>
        <taxon>Pedaliaceae</taxon>
        <taxon>Sesamum</taxon>
    </lineage>
</organism>
<dbReference type="Gene3D" id="2.60.40.420">
    <property type="entry name" value="Cupredoxins - blue copper proteins"/>
    <property type="match status" value="1"/>
</dbReference>
<dbReference type="GO" id="GO:0005886">
    <property type="term" value="C:plasma membrane"/>
    <property type="evidence" value="ECO:0007669"/>
    <property type="project" value="TreeGrafter"/>
</dbReference>
<evidence type="ECO:0000259" key="2">
    <source>
        <dbReference type="Pfam" id="PF00394"/>
    </source>
</evidence>